<dbReference type="Pfam" id="PF01613">
    <property type="entry name" value="Flavin_Reduct"/>
    <property type="match status" value="1"/>
</dbReference>
<gene>
    <name evidence="3" type="ORF">IAB36_04650</name>
</gene>
<evidence type="ECO:0000256" key="1">
    <source>
        <dbReference type="ARBA" id="ARBA00038054"/>
    </source>
</evidence>
<dbReference type="InterPro" id="IPR052174">
    <property type="entry name" value="Flavoredoxin"/>
</dbReference>
<dbReference type="Proteomes" id="UP000886749">
    <property type="component" value="Unassembled WGS sequence"/>
</dbReference>
<accession>A0A9D1DCL2</accession>
<name>A0A9D1DCL2_9FIRM</name>
<dbReference type="AlphaFoldDB" id="A0A9D1DCL2"/>
<protein>
    <submittedName>
        <fullName evidence="3">Flavin reductase</fullName>
    </submittedName>
</protein>
<dbReference type="PANTHER" id="PTHR43567">
    <property type="entry name" value="FLAVOREDOXIN-RELATED-RELATED"/>
    <property type="match status" value="1"/>
</dbReference>
<proteinExistence type="inferred from homology"/>
<feature type="domain" description="Flavin reductase like" evidence="2">
    <location>
        <begin position="22"/>
        <end position="129"/>
    </location>
</feature>
<dbReference type="SUPFAM" id="SSF50475">
    <property type="entry name" value="FMN-binding split barrel"/>
    <property type="match status" value="1"/>
</dbReference>
<sequence length="168" mass="19354">MLHPISISDLKFNPFDLIGKDWYLVTSGTPDNYNTMTASWGTMGIFWGKPVVNTFIRPQRYTHEFIEKNDLYTISFFHKDMRPALQLCGSKSGRDIDKAAATGLKPMAVEGTTTFEQARLVLVCKKLYDYHIDPAHFIGSAKELDQKWYPQKDYHHCYFGEIIAVYSE</sequence>
<dbReference type="GO" id="GO:0010181">
    <property type="term" value="F:FMN binding"/>
    <property type="evidence" value="ECO:0007669"/>
    <property type="project" value="InterPro"/>
</dbReference>
<dbReference type="Gene3D" id="2.30.110.10">
    <property type="entry name" value="Electron Transport, Fmn-binding Protein, Chain A"/>
    <property type="match status" value="1"/>
</dbReference>
<dbReference type="PANTHER" id="PTHR43567:SF5">
    <property type="entry name" value="HYPOTHETICAL CYTOSOLIC PROTEIN"/>
    <property type="match status" value="1"/>
</dbReference>
<dbReference type="EMBL" id="DVGY01000102">
    <property type="protein sequence ID" value="HIR41101.1"/>
    <property type="molecule type" value="Genomic_DNA"/>
</dbReference>
<reference evidence="3" key="1">
    <citation type="submission" date="2020-10" db="EMBL/GenBank/DDBJ databases">
        <authorList>
            <person name="Gilroy R."/>
        </authorList>
    </citation>
    <scope>NUCLEOTIDE SEQUENCE</scope>
    <source>
        <strain evidence="3">CHK184-25365</strain>
    </source>
</reference>
<organism evidence="3 4">
    <name type="scientific">Candidatus Egerieicola pullicola</name>
    <dbReference type="NCBI Taxonomy" id="2840775"/>
    <lineage>
        <taxon>Bacteria</taxon>
        <taxon>Bacillati</taxon>
        <taxon>Bacillota</taxon>
        <taxon>Clostridia</taxon>
        <taxon>Eubacteriales</taxon>
        <taxon>Oscillospiraceae</taxon>
        <taxon>Oscillospiraceae incertae sedis</taxon>
        <taxon>Candidatus Egerieicola</taxon>
    </lineage>
</organism>
<comment type="caution">
    <text evidence="3">The sequence shown here is derived from an EMBL/GenBank/DDBJ whole genome shotgun (WGS) entry which is preliminary data.</text>
</comment>
<dbReference type="GO" id="GO:0016646">
    <property type="term" value="F:oxidoreductase activity, acting on the CH-NH group of donors, NAD or NADP as acceptor"/>
    <property type="evidence" value="ECO:0007669"/>
    <property type="project" value="UniProtKB-ARBA"/>
</dbReference>
<dbReference type="InterPro" id="IPR012349">
    <property type="entry name" value="Split_barrel_FMN-bd"/>
</dbReference>
<dbReference type="InterPro" id="IPR002563">
    <property type="entry name" value="Flavin_Rdtase-like_dom"/>
</dbReference>
<comment type="similarity">
    <text evidence="1">Belongs to the flavoredoxin family.</text>
</comment>
<reference evidence="3" key="2">
    <citation type="journal article" date="2021" name="PeerJ">
        <title>Extensive microbial diversity within the chicken gut microbiome revealed by metagenomics and culture.</title>
        <authorList>
            <person name="Gilroy R."/>
            <person name="Ravi A."/>
            <person name="Getino M."/>
            <person name="Pursley I."/>
            <person name="Horton D.L."/>
            <person name="Alikhan N.F."/>
            <person name="Baker D."/>
            <person name="Gharbi K."/>
            <person name="Hall N."/>
            <person name="Watson M."/>
            <person name="Adriaenssens E.M."/>
            <person name="Foster-Nyarko E."/>
            <person name="Jarju S."/>
            <person name="Secka A."/>
            <person name="Antonio M."/>
            <person name="Oren A."/>
            <person name="Chaudhuri R.R."/>
            <person name="La Ragione R."/>
            <person name="Hildebrand F."/>
            <person name="Pallen M.J."/>
        </authorList>
    </citation>
    <scope>NUCLEOTIDE SEQUENCE</scope>
    <source>
        <strain evidence="3">CHK184-25365</strain>
    </source>
</reference>
<evidence type="ECO:0000313" key="4">
    <source>
        <dbReference type="Proteomes" id="UP000886749"/>
    </source>
</evidence>
<evidence type="ECO:0000313" key="3">
    <source>
        <dbReference type="EMBL" id="HIR41101.1"/>
    </source>
</evidence>
<evidence type="ECO:0000259" key="2">
    <source>
        <dbReference type="Pfam" id="PF01613"/>
    </source>
</evidence>